<dbReference type="EMBL" id="JAIZPD010000003">
    <property type="protein sequence ID" value="KAH0965983.1"/>
    <property type="molecule type" value="Genomic_DNA"/>
</dbReference>
<evidence type="ECO:0000256" key="1">
    <source>
        <dbReference type="ARBA" id="ARBA00004141"/>
    </source>
</evidence>
<keyword evidence="4 5" id="KW-0472">Membrane</keyword>
<feature type="transmembrane region" description="Helical" evidence="5">
    <location>
        <begin position="89"/>
        <end position="109"/>
    </location>
</feature>
<comment type="caution">
    <text evidence="7">The sequence shown here is derived from an EMBL/GenBank/DDBJ whole genome shotgun (WGS) entry which is preliminary data.</text>
</comment>
<keyword evidence="2 5" id="KW-0812">Transmembrane</keyword>
<name>A0A9P8N1L2_9HYPO</name>
<dbReference type="InterPro" id="IPR007300">
    <property type="entry name" value="CidB/LrgB"/>
</dbReference>
<feature type="signal peptide" evidence="6">
    <location>
        <begin position="1"/>
        <end position="16"/>
    </location>
</feature>
<dbReference type="Pfam" id="PF04172">
    <property type="entry name" value="LrgB"/>
    <property type="match status" value="1"/>
</dbReference>
<dbReference type="GeneID" id="68353128"/>
<keyword evidence="8" id="KW-1185">Reference proteome</keyword>
<dbReference type="AlphaFoldDB" id="A0A9P8N1L2"/>
<dbReference type="PANTHER" id="PTHR30249:SF0">
    <property type="entry name" value="PLASTIDAL GLYCOLATE_GLYCERATE TRANSLOCATOR 1, CHLOROPLASTIC"/>
    <property type="match status" value="1"/>
</dbReference>
<organism evidence="7 8">
    <name type="scientific">Hirsutella rhossiliensis</name>
    <dbReference type="NCBI Taxonomy" id="111463"/>
    <lineage>
        <taxon>Eukaryota</taxon>
        <taxon>Fungi</taxon>
        <taxon>Dikarya</taxon>
        <taxon>Ascomycota</taxon>
        <taxon>Pezizomycotina</taxon>
        <taxon>Sordariomycetes</taxon>
        <taxon>Hypocreomycetidae</taxon>
        <taxon>Hypocreales</taxon>
        <taxon>Ophiocordycipitaceae</taxon>
        <taxon>Hirsutella</taxon>
    </lineage>
</organism>
<proteinExistence type="predicted"/>
<feature type="transmembrane region" description="Helical" evidence="5">
    <location>
        <begin position="261"/>
        <end position="284"/>
    </location>
</feature>
<evidence type="ECO:0000256" key="3">
    <source>
        <dbReference type="ARBA" id="ARBA00022989"/>
    </source>
</evidence>
<keyword evidence="3 5" id="KW-1133">Transmembrane helix</keyword>
<accession>A0A9P8N1L2</accession>
<dbReference type="OrthoDB" id="2502820at2759"/>
<evidence type="ECO:0000313" key="8">
    <source>
        <dbReference type="Proteomes" id="UP000824596"/>
    </source>
</evidence>
<dbReference type="RefSeq" id="XP_044723496.1">
    <property type="nucleotide sequence ID" value="XM_044862470.1"/>
</dbReference>
<dbReference type="PANTHER" id="PTHR30249">
    <property type="entry name" value="PUTATIVE SEROTONIN TRANSPORTER"/>
    <property type="match status" value="1"/>
</dbReference>
<evidence type="ECO:0000256" key="6">
    <source>
        <dbReference type="SAM" id="SignalP"/>
    </source>
</evidence>
<dbReference type="GO" id="GO:0016020">
    <property type="term" value="C:membrane"/>
    <property type="evidence" value="ECO:0007669"/>
    <property type="project" value="UniProtKB-SubCell"/>
</dbReference>
<keyword evidence="6" id="KW-0732">Signal</keyword>
<evidence type="ECO:0000256" key="5">
    <source>
        <dbReference type="SAM" id="Phobius"/>
    </source>
</evidence>
<reference evidence="7" key="1">
    <citation type="submission" date="2021-09" db="EMBL/GenBank/DDBJ databases">
        <title>A high-quality genome of the endoparasitic fungus Hirsutella rhossiliensis with a comparison of Hirsutella genomes reveals transposable elements contributing to genome size variation.</title>
        <authorList>
            <person name="Lin R."/>
            <person name="Jiao Y."/>
            <person name="Sun X."/>
            <person name="Ling J."/>
            <person name="Xie B."/>
            <person name="Cheng X."/>
        </authorList>
    </citation>
    <scope>NUCLEOTIDE SEQUENCE</scope>
    <source>
        <strain evidence="7">HR02</strain>
    </source>
</reference>
<evidence type="ECO:0000256" key="2">
    <source>
        <dbReference type="ARBA" id="ARBA00022692"/>
    </source>
</evidence>
<evidence type="ECO:0000313" key="7">
    <source>
        <dbReference type="EMBL" id="KAH0965983.1"/>
    </source>
</evidence>
<evidence type="ECO:0000256" key="4">
    <source>
        <dbReference type="ARBA" id="ARBA00023136"/>
    </source>
</evidence>
<feature type="chain" id="PRO_5040294368" evidence="6">
    <location>
        <begin position="17"/>
        <end position="329"/>
    </location>
</feature>
<protein>
    <submittedName>
        <fullName evidence="7">LrgB-like family domain-containing protein</fullName>
    </submittedName>
</protein>
<gene>
    <name evidence="7" type="ORF">HRG_03999</name>
</gene>
<feature type="transmembrane region" description="Helical" evidence="5">
    <location>
        <begin position="290"/>
        <end position="311"/>
    </location>
</feature>
<comment type="subcellular location">
    <subcellularLocation>
        <location evidence="1">Membrane</location>
        <topology evidence="1">Multi-pass membrane protein</topology>
    </subcellularLocation>
</comment>
<dbReference type="Proteomes" id="UP000824596">
    <property type="component" value="Unassembled WGS sequence"/>
</dbReference>
<sequence>MFIVFCVMTTVRWLSPSCDRVYEIVRPKVDTINSHLGVGFLTPIVMLSQHDMLSGVDTARVVGAFVTTYLRLFRDSSLLCSKMRAKNSIAALLNPILSTTLLMIAYMRLKAAAEKKSLDHVLATFSSGTPLYAIWTSKITGIALSDNPSAWFGAGDAALCILEVGMVTWGFKLYECRLLAARGLGLRGPETLAFAARSTTLALAKPAVEAVGGNLVVNASLIVSNGIVGQLLYPFALDWLGWPRNKTGRSLRTASRRQADGIVTVAAGVAVGTNGAAMGVSYLYETGSHAAPYAALSMTVFGVMTVVFITVDPFKSYVEWLARSDLMGR</sequence>